<dbReference type="InterPro" id="IPR033410">
    <property type="entry name" value="DUF5119"/>
</dbReference>
<proteinExistence type="predicted"/>
<name>A0A060R794_9BACT</name>
<dbReference type="HOGENOM" id="CLU_058404_0_0_10"/>
<protein>
    <recommendedName>
        <fullName evidence="3">Bacterial repeat domain-containing protein</fullName>
    </recommendedName>
</protein>
<organism evidence="1 2">
    <name type="scientific">Mucinivorans hirudinis</name>
    <dbReference type="NCBI Taxonomy" id="1433126"/>
    <lineage>
        <taxon>Bacteria</taxon>
        <taxon>Pseudomonadati</taxon>
        <taxon>Bacteroidota</taxon>
        <taxon>Bacteroidia</taxon>
        <taxon>Bacteroidales</taxon>
        <taxon>Rikenellaceae</taxon>
        <taxon>Mucinivorans</taxon>
    </lineage>
</organism>
<dbReference type="AlphaFoldDB" id="A0A060R794"/>
<evidence type="ECO:0008006" key="3">
    <source>
        <dbReference type="Google" id="ProtNLM"/>
    </source>
</evidence>
<evidence type="ECO:0000313" key="2">
    <source>
        <dbReference type="Proteomes" id="UP000027616"/>
    </source>
</evidence>
<dbReference type="STRING" id="1433126.BN938_1008"/>
<dbReference type="Pfam" id="PF17145">
    <property type="entry name" value="DUF5119"/>
    <property type="match status" value="1"/>
</dbReference>
<dbReference type="Gene3D" id="2.60.40.4270">
    <property type="entry name" value="Listeria-Bacteroides repeat domain"/>
    <property type="match status" value="1"/>
</dbReference>
<dbReference type="Proteomes" id="UP000027616">
    <property type="component" value="Chromosome I"/>
</dbReference>
<dbReference type="PATRIC" id="fig|1433126.3.peg.1006"/>
<dbReference type="InterPro" id="IPR042229">
    <property type="entry name" value="Listeria/Bacterioides_rpt_sf"/>
</dbReference>
<evidence type="ECO:0000313" key="1">
    <source>
        <dbReference type="EMBL" id="CDN31106.1"/>
    </source>
</evidence>
<dbReference type="EMBL" id="HG934468">
    <property type="protein sequence ID" value="CDN31106.1"/>
    <property type="molecule type" value="Genomic_DNA"/>
</dbReference>
<keyword evidence="2" id="KW-1185">Reference proteome</keyword>
<dbReference type="eggNOG" id="ENOG5030M7R">
    <property type="taxonomic scope" value="Bacteria"/>
</dbReference>
<accession>A0A060R794</accession>
<sequence>MIELQVDWSYSRLLPNSATLVIHRADGSHYKTLEMENPRKQLIDLPVGEYHLTVVNESISDDGPHAATLAYRNIDRWEKFEVFSRDDYLIDGGGYISSKGKTPYRVSPDTLGVDRIMNLSITQDMINRYHIHPTPEDEANHFKADTIIYMLPKRPFSVTNMKINFINFKGYTISKLYPPMLYGMAESYYLCTNRYSTHAINHAINLAPKLATRVGADTTSYIGSFTVIGLLDGLHPGQAINPDYRLQIRLLHQGGVVIKDIDLHREAIMEIIKEPDHDHPEDHINIEVDIELEELIETGEGMDAELEDWDDHDVPLDAPNIVFFNPNGGIGNAYWSRGNIGTTIIVPTPVFLPPTGGEFKEWNTKADGTGVSYLPPTTVIMPRGGVILYAIWQKKS</sequence>
<gene>
    <name evidence="1" type="ORF">BN938_1008</name>
</gene>
<reference evidence="1 2" key="1">
    <citation type="journal article" date="2015" name="Genome Announc.">
        <title>Complete Genome Sequence of the Novel Leech Symbiont Mucinivorans hirudinis M3T.</title>
        <authorList>
            <person name="Nelson M.C."/>
            <person name="Bomar L."/>
            <person name="Graf J."/>
        </authorList>
    </citation>
    <scope>NUCLEOTIDE SEQUENCE [LARGE SCALE GENOMIC DNA]</scope>
    <source>
        <strain evidence="2">M3</strain>
    </source>
</reference>
<dbReference type="KEGG" id="rbc:BN938_1008"/>